<keyword evidence="2" id="KW-1185">Reference proteome</keyword>
<protein>
    <submittedName>
        <fullName evidence="1">DUF4397 domain-containing protein</fullName>
    </submittedName>
</protein>
<organism evidence="1 2">
    <name type="scientific">Mucilaginibacter ginkgonis</name>
    <dbReference type="NCBI Taxonomy" id="2682091"/>
    <lineage>
        <taxon>Bacteria</taxon>
        <taxon>Pseudomonadati</taxon>
        <taxon>Bacteroidota</taxon>
        <taxon>Sphingobacteriia</taxon>
        <taxon>Sphingobacteriales</taxon>
        <taxon>Sphingobacteriaceae</taxon>
        <taxon>Mucilaginibacter</taxon>
    </lineage>
</organism>
<reference evidence="1 2" key="1">
    <citation type="submission" date="2020-12" db="EMBL/GenBank/DDBJ databases">
        <title>HMF7856_wgs.fasta genome submission.</title>
        <authorList>
            <person name="Kang H."/>
            <person name="Kim H."/>
            <person name="Joh K."/>
        </authorList>
    </citation>
    <scope>NUCLEOTIDE SEQUENCE [LARGE SCALE GENOMIC DNA]</scope>
    <source>
        <strain evidence="1 2">HMF7856</strain>
    </source>
</reference>
<dbReference type="AlphaFoldDB" id="A0A6I4I3H9"/>
<evidence type="ECO:0000313" key="2">
    <source>
        <dbReference type="Proteomes" id="UP000429232"/>
    </source>
</evidence>
<dbReference type="EMBL" id="CP066775">
    <property type="protein sequence ID" value="QQL49227.1"/>
    <property type="molecule type" value="Genomic_DNA"/>
</dbReference>
<proteinExistence type="predicted"/>
<name>A0A6I4I3H9_9SPHI</name>
<dbReference type="Proteomes" id="UP000429232">
    <property type="component" value="Chromosome"/>
</dbReference>
<evidence type="ECO:0000313" key="1">
    <source>
        <dbReference type="EMBL" id="QQL49227.1"/>
    </source>
</evidence>
<dbReference type="KEGG" id="mgik:GO620_013730"/>
<gene>
    <name evidence="1" type="ORF">GO620_013730</name>
</gene>
<accession>A0A6I4I3H9</accession>
<sequence>MKKTKYIFLGLLALSAVACKKSVITQFGDVKTGTNLKFVQTAPGLPAVDGYVNGTKITPSQSLSVTDNSLTTSITTGIIYNYTGSTTTYLGLFPGSNYAVVGSGATAIKVVTTTNVPALATAQTSAPGTTIGSVTQNTSDDSYYTIFTLGLPGSATAPVGIKVIEDKFTQTDGTKAYVRFANMIPNATSALDLASTVTLTGASAATTTTFATNVAYGSASDFIAVPVNSSGLSSYTFQAYATATTTKVGAVSSTVSLAPGRYYTIIGRGLAADYAVPGTTITLKASARPATSTLPEIYFAPAQLVFYTNK</sequence>
<dbReference type="RefSeq" id="WP_157526817.1">
    <property type="nucleotide sequence ID" value="NZ_CP066775.1"/>
</dbReference>
<dbReference type="PROSITE" id="PS51257">
    <property type="entry name" value="PROKAR_LIPOPROTEIN"/>
    <property type="match status" value="1"/>
</dbReference>